<dbReference type="SUPFAM" id="SSF103039">
    <property type="entry name" value="CheC-like"/>
    <property type="match status" value="1"/>
</dbReference>
<name>A0AAX4HTR5_9BACT</name>
<evidence type="ECO:0000313" key="3">
    <source>
        <dbReference type="EMBL" id="WPU66468.1"/>
    </source>
</evidence>
<evidence type="ECO:0000313" key="4">
    <source>
        <dbReference type="Proteomes" id="UP001324634"/>
    </source>
</evidence>
<keyword evidence="4" id="KW-1185">Reference proteome</keyword>
<protein>
    <submittedName>
        <fullName evidence="3">Chemotaxis protein CheX</fullName>
    </submittedName>
</protein>
<dbReference type="GO" id="GO:0006935">
    <property type="term" value="P:chemotaxis"/>
    <property type="evidence" value="ECO:0007669"/>
    <property type="project" value="UniProtKB-KW"/>
</dbReference>
<dbReference type="KEGG" id="psti:SOO65_06885"/>
<dbReference type="InterPro" id="IPR038756">
    <property type="entry name" value="CheX-like"/>
</dbReference>
<feature type="domain" description="Chemotaxis phosphatase CheX-like" evidence="2">
    <location>
        <begin position="45"/>
        <end position="144"/>
    </location>
</feature>
<organism evidence="3 4">
    <name type="scientific">Peredibacter starrii</name>
    <dbReference type="NCBI Taxonomy" id="28202"/>
    <lineage>
        <taxon>Bacteria</taxon>
        <taxon>Pseudomonadati</taxon>
        <taxon>Bdellovibrionota</taxon>
        <taxon>Bacteriovoracia</taxon>
        <taxon>Bacteriovoracales</taxon>
        <taxon>Bacteriovoracaceae</taxon>
        <taxon>Peredibacter</taxon>
    </lineage>
</organism>
<keyword evidence="1" id="KW-0145">Chemotaxis</keyword>
<dbReference type="EMBL" id="CP139487">
    <property type="protein sequence ID" value="WPU66468.1"/>
    <property type="molecule type" value="Genomic_DNA"/>
</dbReference>
<dbReference type="AlphaFoldDB" id="A0AAX4HTR5"/>
<dbReference type="Proteomes" id="UP001324634">
    <property type="component" value="Chromosome"/>
</dbReference>
<reference evidence="3 4" key="1">
    <citation type="submission" date="2023-11" db="EMBL/GenBank/DDBJ databases">
        <title>Peredibacter starrii A3.12.</title>
        <authorList>
            <person name="Mitchell R.J."/>
        </authorList>
    </citation>
    <scope>NUCLEOTIDE SEQUENCE [LARGE SCALE GENOMIC DNA]</scope>
    <source>
        <strain evidence="3 4">A3.12</strain>
    </source>
</reference>
<accession>A0AAX4HTR5</accession>
<dbReference type="Pfam" id="PF13690">
    <property type="entry name" value="CheX"/>
    <property type="match status" value="1"/>
</dbReference>
<dbReference type="Gene3D" id="3.40.1550.10">
    <property type="entry name" value="CheC-like"/>
    <property type="match status" value="1"/>
</dbReference>
<dbReference type="PANTHER" id="PTHR39452:SF1">
    <property type="entry name" value="CHEY-P PHOSPHATASE CHEX"/>
    <property type="match status" value="1"/>
</dbReference>
<dbReference type="RefSeq" id="WP_321398707.1">
    <property type="nucleotide sequence ID" value="NZ_CP139487.1"/>
</dbReference>
<evidence type="ECO:0000259" key="2">
    <source>
        <dbReference type="Pfam" id="PF13690"/>
    </source>
</evidence>
<dbReference type="InterPro" id="IPR028976">
    <property type="entry name" value="CheC-like_sf"/>
</dbReference>
<proteinExistence type="predicted"/>
<sequence length="158" mass="16818">MIDINFVNPFLAATLHVLKVQANVEATPGKVYLKKDNPATLSGDVSGVIGIVSETFNGTVVISFPEETFLKVMSSMLGEEFTQLSQDILDGAGEITNMIFGQAKITLNERGYGIKIALPTVVSGKGHTLQGTTKNGPTVVIPFTSPVGNFFVEITLSN</sequence>
<dbReference type="CDD" id="cd17906">
    <property type="entry name" value="CheX"/>
    <property type="match status" value="1"/>
</dbReference>
<evidence type="ECO:0000256" key="1">
    <source>
        <dbReference type="ARBA" id="ARBA00022500"/>
    </source>
</evidence>
<gene>
    <name evidence="3" type="ORF">SOO65_06885</name>
</gene>
<dbReference type="InterPro" id="IPR028051">
    <property type="entry name" value="CheX-like_dom"/>
</dbReference>
<dbReference type="PANTHER" id="PTHR39452">
    <property type="entry name" value="CHEY-P PHOSPHATASE CHEX"/>
    <property type="match status" value="1"/>
</dbReference>